<accession>A0ABU5XXL4</accession>
<organism evidence="1 2">
    <name type="scientific">[Mycobacterium] nativiensis</name>
    <dbReference type="NCBI Taxonomy" id="2855503"/>
    <lineage>
        <taxon>Bacteria</taxon>
        <taxon>Bacillati</taxon>
        <taxon>Actinomycetota</taxon>
        <taxon>Actinomycetes</taxon>
        <taxon>Mycobacteriales</taxon>
        <taxon>Mycobacteriaceae</taxon>
        <taxon>Mycolicibacter</taxon>
    </lineage>
</organism>
<proteinExistence type="predicted"/>
<keyword evidence="2" id="KW-1185">Reference proteome</keyword>
<name>A0ABU5XXL4_9MYCO</name>
<comment type="caution">
    <text evidence="1">The sequence shown here is derived from an EMBL/GenBank/DDBJ whole genome shotgun (WGS) entry which is preliminary data.</text>
</comment>
<gene>
    <name evidence="1" type="ORF">KV113_13355</name>
</gene>
<dbReference type="RefSeq" id="WP_224975164.1">
    <property type="nucleotide sequence ID" value="NZ_JAYJJU010000011.1"/>
</dbReference>
<dbReference type="Proteomes" id="UP001298593">
    <property type="component" value="Unassembled WGS sequence"/>
</dbReference>
<reference evidence="1 2" key="1">
    <citation type="submission" date="2023-12" db="EMBL/GenBank/DDBJ databases">
        <title>Description of new species of Mycobacterium terrae complex isolated from sewage at the Sao Paulo Zoological Park Foundation in Brazil.</title>
        <authorList>
            <person name="Romagnoli C.L."/>
            <person name="Conceicao E.C."/>
            <person name="Machado E."/>
            <person name="Barreto L.B.P.F."/>
            <person name="Sharma A."/>
            <person name="Silva N.M."/>
            <person name="Marques L.E."/>
            <person name="Juliana M.A."/>
            <person name="Lourenco M.C.S."/>
            <person name="Digiampietri L.A."/>
            <person name="Suffys P.N."/>
            <person name="Viana-Niero C."/>
        </authorList>
    </citation>
    <scope>NUCLEOTIDE SEQUENCE [LARGE SCALE GENOMIC DNA]</scope>
    <source>
        <strain evidence="1 2">MYC340</strain>
    </source>
</reference>
<sequence>MVPEDAARSGQLKIDTSARPEWLRTGYKFFPYAAIQSGKWWVLRFNYGFPEHDLYTLFIDGDWVGDITGAMTSQIPLVAIIGALKPELSTTDEPTLDPDTAASVVTVVAPYVNYGSERNDPCIFCSENRDGMTLA</sequence>
<evidence type="ECO:0000313" key="1">
    <source>
        <dbReference type="EMBL" id="MEB3032543.1"/>
    </source>
</evidence>
<evidence type="ECO:0000313" key="2">
    <source>
        <dbReference type="Proteomes" id="UP001298593"/>
    </source>
</evidence>
<protein>
    <submittedName>
        <fullName evidence="1">Uncharacterized protein</fullName>
    </submittedName>
</protein>
<dbReference type="EMBL" id="JAYJJU010000011">
    <property type="protein sequence ID" value="MEB3032543.1"/>
    <property type="molecule type" value="Genomic_DNA"/>
</dbReference>